<evidence type="ECO:0000313" key="10">
    <source>
        <dbReference type="EMBL" id="GAO50848.1"/>
    </source>
</evidence>
<evidence type="ECO:0000256" key="9">
    <source>
        <dbReference type="RuleBase" id="RU367038"/>
    </source>
</evidence>
<dbReference type="Pfam" id="PF02466">
    <property type="entry name" value="Tim17"/>
    <property type="match status" value="1"/>
</dbReference>
<dbReference type="PANTHER" id="PTHR14110">
    <property type="entry name" value="MITOCHONDRIAL IMPORT INNER MEMBRANE TRANSLOCASE SUBUNIT TIM22"/>
    <property type="match status" value="1"/>
</dbReference>
<reference evidence="10 11" key="2">
    <citation type="journal article" date="2014" name="J. Gen. Appl. Microbiol.">
        <title>The early diverging ascomycetous budding yeast Saitoella complicata has three histone deacetylases belonging to the Clr6, Hos2, and Rpd3 lineages.</title>
        <authorList>
            <person name="Nishida H."/>
            <person name="Matsumoto T."/>
            <person name="Kondo S."/>
            <person name="Hamamoto M."/>
            <person name="Yoshikawa H."/>
        </authorList>
    </citation>
    <scope>NUCLEOTIDE SEQUENCE [LARGE SCALE GENOMIC DNA]</scope>
    <source>
        <strain evidence="10 11">NRRL Y-17804</strain>
    </source>
</reference>
<keyword evidence="9" id="KW-0813">Transport</keyword>
<protein>
    <recommendedName>
        <fullName evidence="3 9">Mitochondrial import inner membrane translocase subunit TIM22</fullName>
    </recommendedName>
</protein>
<accession>A0A0E9NM07</accession>
<name>A0A0E9NM07_SAICN</name>
<comment type="caution">
    <text evidence="10">The sequence shown here is derived from an EMBL/GenBank/DDBJ whole genome shotgun (WGS) entry which is preliminary data.</text>
</comment>
<evidence type="ECO:0000256" key="6">
    <source>
        <dbReference type="ARBA" id="ARBA00022989"/>
    </source>
</evidence>
<keyword evidence="5 9" id="KW-0999">Mitochondrion inner membrane</keyword>
<evidence type="ECO:0000256" key="8">
    <source>
        <dbReference type="ARBA" id="ARBA00023136"/>
    </source>
</evidence>
<keyword evidence="11" id="KW-1185">Reference proteome</keyword>
<dbReference type="GO" id="GO:0008320">
    <property type="term" value="F:protein transmembrane transporter activity"/>
    <property type="evidence" value="ECO:0007669"/>
    <property type="project" value="UniProtKB-UniRule"/>
</dbReference>
<evidence type="ECO:0000313" key="11">
    <source>
        <dbReference type="Proteomes" id="UP000033140"/>
    </source>
</evidence>
<dbReference type="Proteomes" id="UP000033140">
    <property type="component" value="Unassembled WGS sequence"/>
</dbReference>
<reference evidence="10 11" key="1">
    <citation type="journal article" date="2011" name="J. Gen. Appl. Microbiol.">
        <title>Draft genome sequencing of the enigmatic yeast Saitoella complicata.</title>
        <authorList>
            <person name="Nishida H."/>
            <person name="Hamamoto M."/>
            <person name="Sugiyama J."/>
        </authorList>
    </citation>
    <scope>NUCLEOTIDE SEQUENCE [LARGE SCALE GENOMIC DNA]</scope>
    <source>
        <strain evidence="10 11">NRRL Y-17804</strain>
    </source>
</reference>
<keyword evidence="8" id="KW-0472">Membrane</keyword>
<evidence type="ECO:0000256" key="2">
    <source>
        <dbReference type="ARBA" id="ARBA00008444"/>
    </source>
</evidence>
<dbReference type="GO" id="GO:0045039">
    <property type="term" value="P:protein insertion into mitochondrial inner membrane"/>
    <property type="evidence" value="ECO:0007669"/>
    <property type="project" value="UniProtKB-UniRule"/>
</dbReference>
<dbReference type="PANTHER" id="PTHR14110:SF0">
    <property type="entry name" value="MITOCHONDRIAL IMPORT INNER MEMBRANE TRANSLOCASE SUBUNIT TIM22"/>
    <property type="match status" value="1"/>
</dbReference>
<sequence length="178" mass="18524">MNFPGSQGALAGVLGAGPAPNMADLTPEQQQAAQQAYYVKLMNSATESCPFKLVMSGGAGFALGGVFGLFMSSMDIQSTNHAIYEKSFKEQMKFGMKDMGQRSYTSAKNFAVVGAIFAGSECCIESLRAKNDIYNGIAAGCFTGGALAVKAGPKAAAFGCAGFAAFSAAIDYYLRSDH</sequence>
<proteinExistence type="inferred from homology"/>
<dbReference type="GO" id="GO:0042721">
    <property type="term" value="C:TIM22 mitochondrial import inner membrane insertion complex"/>
    <property type="evidence" value="ECO:0007669"/>
    <property type="project" value="UniProtKB-UniRule"/>
</dbReference>
<gene>
    <name evidence="10" type="ORF">G7K_4967-t1</name>
</gene>
<keyword evidence="4" id="KW-0812">Transmembrane</keyword>
<dbReference type="OMA" id="VNPNMAD"/>
<dbReference type="STRING" id="698492.A0A0E9NM07"/>
<comment type="function">
    <text evidence="9">Essential core component of the TIM22 complex, a complex that mediates the import and insertion of multi-pass transmembrane proteins into the mitochondrial inner membrane. In the TIM22 complex, it constitutes the voltage-activated and signal-gated channel. Forms a twin-pore translocase that uses the membrane potential as external driving force in 2 voltage-dependent steps.</text>
</comment>
<dbReference type="InterPro" id="IPR039175">
    <property type="entry name" value="TIM22"/>
</dbReference>
<reference evidence="10 11" key="3">
    <citation type="journal article" date="2015" name="Genome Announc.">
        <title>Draft Genome Sequence of the Archiascomycetous Yeast Saitoella complicata.</title>
        <authorList>
            <person name="Yamauchi K."/>
            <person name="Kondo S."/>
            <person name="Hamamoto M."/>
            <person name="Takahashi Y."/>
            <person name="Ogura Y."/>
            <person name="Hayashi T."/>
            <person name="Nishida H."/>
        </authorList>
    </citation>
    <scope>NUCLEOTIDE SEQUENCE [LARGE SCALE GENOMIC DNA]</scope>
    <source>
        <strain evidence="10 11">NRRL Y-17804</strain>
    </source>
</reference>
<dbReference type="GO" id="GO:0030943">
    <property type="term" value="F:mitochondrion targeting sequence binding"/>
    <property type="evidence" value="ECO:0007669"/>
    <property type="project" value="TreeGrafter"/>
</dbReference>
<keyword evidence="9" id="KW-0811">Translocation</keyword>
<evidence type="ECO:0000256" key="5">
    <source>
        <dbReference type="ARBA" id="ARBA00022792"/>
    </source>
</evidence>
<dbReference type="EMBL" id="BACD03000038">
    <property type="protein sequence ID" value="GAO50848.1"/>
    <property type="molecule type" value="Genomic_DNA"/>
</dbReference>
<comment type="subcellular location">
    <subcellularLocation>
        <location evidence="1 9">Mitochondrion inner membrane</location>
        <topology evidence="1 9">Multi-pass membrane protein</topology>
    </subcellularLocation>
</comment>
<evidence type="ECO:0000256" key="4">
    <source>
        <dbReference type="ARBA" id="ARBA00022692"/>
    </source>
</evidence>
<organism evidence="10 11">
    <name type="scientific">Saitoella complicata (strain BCRC 22490 / CBS 7301 / JCM 7358 / NBRC 10748 / NRRL Y-17804)</name>
    <dbReference type="NCBI Taxonomy" id="698492"/>
    <lineage>
        <taxon>Eukaryota</taxon>
        <taxon>Fungi</taxon>
        <taxon>Dikarya</taxon>
        <taxon>Ascomycota</taxon>
        <taxon>Taphrinomycotina</taxon>
        <taxon>Taphrinomycotina incertae sedis</taxon>
        <taxon>Saitoella</taxon>
    </lineage>
</organism>
<comment type="similarity">
    <text evidence="2 9">Belongs to the Tim17/Tim22/Tim23 family.</text>
</comment>
<evidence type="ECO:0000256" key="3">
    <source>
        <dbReference type="ARBA" id="ARBA00020722"/>
    </source>
</evidence>
<evidence type="ECO:0000256" key="7">
    <source>
        <dbReference type="ARBA" id="ARBA00023128"/>
    </source>
</evidence>
<keyword evidence="7 9" id="KW-0496">Mitochondrion</keyword>
<keyword evidence="6" id="KW-1133">Transmembrane helix</keyword>
<keyword evidence="9" id="KW-0653">Protein transport</keyword>
<comment type="subunit">
    <text evidence="9">Component of the TIM22 complex.</text>
</comment>
<dbReference type="AlphaFoldDB" id="A0A0E9NM07"/>
<evidence type="ECO:0000256" key="1">
    <source>
        <dbReference type="ARBA" id="ARBA00004448"/>
    </source>
</evidence>